<dbReference type="Ensembl" id="ENSLLET00000023737.1">
    <property type="protein sequence ID" value="ENSLLEP00000022863.1"/>
    <property type="gene ID" value="ENSLLEG00000014489.1"/>
</dbReference>
<evidence type="ECO:0000313" key="2">
    <source>
        <dbReference type="Proteomes" id="UP000694569"/>
    </source>
</evidence>
<keyword evidence="2" id="KW-1185">Reference proteome</keyword>
<proteinExistence type="predicted"/>
<reference evidence="1" key="2">
    <citation type="submission" date="2025-09" db="UniProtKB">
        <authorList>
            <consortium name="Ensembl"/>
        </authorList>
    </citation>
    <scope>IDENTIFICATION</scope>
</reference>
<organism evidence="1 2">
    <name type="scientific">Leptobrachium leishanense</name>
    <name type="common">Leishan spiny toad</name>
    <dbReference type="NCBI Taxonomy" id="445787"/>
    <lineage>
        <taxon>Eukaryota</taxon>
        <taxon>Metazoa</taxon>
        <taxon>Chordata</taxon>
        <taxon>Craniata</taxon>
        <taxon>Vertebrata</taxon>
        <taxon>Euteleostomi</taxon>
        <taxon>Amphibia</taxon>
        <taxon>Batrachia</taxon>
        <taxon>Anura</taxon>
        <taxon>Pelobatoidea</taxon>
        <taxon>Megophryidae</taxon>
        <taxon>Leptobrachium</taxon>
    </lineage>
</organism>
<evidence type="ECO:0000313" key="1">
    <source>
        <dbReference type="Ensembl" id="ENSLLEP00000022863.1"/>
    </source>
</evidence>
<name>A0A8C5PHF9_9ANUR</name>
<reference evidence="1" key="1">
    <citation type="submission" date="2025-08" db="UniProtKB">
        <authorList>
            <consortium name="Ensembl"/>
        </authorList>
    </citation>
    <scope>IDENTIFICATION</scope>
</reference>
<sequence length="90" mass="9968">FFGIFSGSHIYIYTHTHPVTPCGCIYIYIHTHPVTPCGCVYIYIYIHTHPGTPCGCIYIYIHTLGPADVLSPLVAGMTSRKPLTLGQRLS</sequence>
<dbReference type="AlphaFoldDB" id="A0A8C5PHF9"/>
<protein>
    <submittedName>
        <fullName evidence="1">Uncharacterized protein</fullName>
    </submittedName>
</protein>
<dbReference type="Proteomes" id="UP000694569">
    <property type="component" value="Unplaced"/>
</dbReference>
<accession>A0A8C5PHF9</accession>